<dbReference type="STRING" id="425400.LS65_01735"/>
<dbReference type="Pfam" id="PF01856">
    <property type="entry name" value="HP_OMP"/>
    <property type="match status" value="1"/>
</dbReference>
<dbReference type="OrthoDB" id="5324563at2"/>
<sequence length="275" mass="29754">MFKKSLLFMFAISTLLGNEKSGAFFAIGGGYTPKIPYQVSAPDNSTAISSVPLYAGGIKYGARHYFNNNWGLRLYLPIQGGFSQFDEGYSPAKARFVSAGMGGDILFDIGSSKSSVGIFAGGEVNYAYYWLDSTDSKGIQTEVHFGLALNFTPRFSINIGMKQYINRPTQEKTPLSSSLRDYGGFVDFIFALDNSNISSSSRAQDKVRQEAETNSNSNTNSSYDRTYNGGSSSRGNGFMGGFFGGLVGGLLFGNSGGGYGYMYAPQNTQPSLKFR</sequence>
<dbReference type="GeneID" id="82321698"/>
<feature type="compositionally biased region" description="Low complexity" evidence="1">
    <location>
        <begin position="213"/>
        <end position="228"/>
    </location>
</feature>
<evidence type="ECO:0000313" key="3">
    <source>
        <dbReference type="Proteomes" id="UP000029707"/>
    </source>
</evidence>
<organism evidence="2 3">
    <name type="scientific">Helicobacter japonicus</name>
    <dbReference type="NCBI Taxonomy" id="425400"/>
    <lineage>
        <taxon>Bacteria</taxon>
        <taxon>Pseudomonadati</taxon>
        <taxon>Campylobacterota</taxon>
        <taxon>Epsilonproteobacteria</taxon>
        <taxon>Campylobacterales</taxon>
        <taxon>Helicobacteraceae</taxon>
        <taxon>Helicobacter</taxon>
    </lineage>
</organism>
<dbReference type="EMBL" id="JRMQ02000004">
    <property type="protein sequence ID" value="TLE02051.1"/>
    <property type="molecule type" value="Genomic_DNA"/>
</dbReference>
<accession>A0A4U8TN89</accession>
<dbReference type="AlphaFoldDB" id="A0A4U8TN89"/>
<evidence type="ECO:0000313" key="2">
    <source>
        <dbReference type="EMBL" id="TLE02051.1"/>
    </source>
</evidence>
<name>A0A4U8TN89_9HELI</name>
<gene>
    <name evidence="2" type="ORF">LS65_004310</name>
</gene>
<dbReference type="Proteomes" id="UP000029707">
    <property type="component" value="Unassembled WGS sequence"/>
</dbReference>
<feature type="region of interest" description="Disordered" evidence="1">
    <location>
        <begin position="201"/>
        <end position="228"/>
    </location>
</feature>
<comment type="caution">
    <text evidence="2">The sequence shown here is derived from an EMBL/GenBank/DDBJ whole genome shotgun (WGS) entry which is preliminary data.</text>
</comment>
<proteinExistence type="predicted"/>
<keyword evidence="3" id="KW-1185">Reference proteome</keyword>
<protein>
    <submittedName>
        <fullName evidence="2">Outer membrane beta-barrel protein</fullName>
    </submittedName>
</protein>
<reference evidence="2 3" key="1">
    <citation type="journal article" date="2014" name="Genome Announc.">
        <title>Draft genome sequences of eight enterohepatic helicobacter species isolated from both laboratory and wild rodents.</title>
        <authorList>
            <person name="Sheh A."/>
            <person name="Shen Z."/>
            <person name="Fox J.G."/>
        </authorList>
    </citation>
    <scope>NUCLEOTIDE SEQUENCE [LARGE SCALE GENOMIC DNA]</scope>
    <source>
        <strain evidence="2 3">MIT 01-6451</strain>
    </source>
</reference>
<dbReference type="RefSeq" id="WP_034360822.1">
    <property type="nucleotide sequence ID" value="NZ_CAJUDB010000033.1"/>
</dbReference>
<evidence type="ECO:0000256" key="1">
    <source>
        <dbReference type="SAM" id="MobiDB-lite"/>
    </source>
</evidence>
<dbReference type="InterPro" id="IPR002718">
    <property type="entry name" value="OMP_Helicobacter"/>
</dbReference>